<dbReference type="PRINTS" id="PR00091">
    <property type="entry name" value="NITROGNASEII"/>
</dbReference>
<dbReference type="Pfam" id="PF00142">
    <property type="entry name" value="Fer4_NifH"/>
    <property type="match status" value="1"/>
</dbReference>
<keyword evidence="5 13" id="KW-0547">Nucleotide-binding</keyword>
<feature type="binding site" evidence="13">
    <location>
        <begin position="46"/>
        <end position="51"/>
    </location>
    <ligand>
        <name>ATP</name>
        <dbReference type="ChEBI" id="CHEBI:30616"/>
    </ligand>
</feature>
<keyword evidence="17" id="KW-1185">Reference proteome</keyword>
<dbReference type="GO" id="GO:0005524">
    <property type="term" value="F:ATP binding"/>
    <property type="evidence" value="ECO:0007669"/>
    <property type="project" value="UniProtKB-KW"/>
</dbReference>
<dbReference type="PIRSF" id="PIRSF000363">
    <property type="entry name" value="Nitrogenase_iron"/>
    <property type="match status" value="1"/>
</dbReference>
<keyword evidence="4 13" id="KW-0479">Metal-binding</keyword>
<keyword evidence="7 13" id="KW-0460">Magnesium</keyword>
<keyword evidence="10 13" id="KW-0411">Iron-sulfur</keyword>
<feature type="binding site" evidence="13">
    <location>
        <position position="165"/>
    </location>
    <ligand>
        <name>[4Fe-4S] cluster</name>
        <dbReference type="ChEBI" id="CHEBI:49883"/>
        <note>ligand shared between dimeric partners</note>
    </ligand>
</feature>
<dbReference type="NCBIfam" id="TIGR01281">
    <property type="entry name" value="DPOR_bchL"/>
    <property type="match status" value="1"/>
</dbReference>
<evidence type="ECO:0000256" key="12">
    <source>
        <dbReference type="ARBA" id="ARBA00023181"/>
    </source>
</evidence>
<evidence type="ECO:0000256" key="5">
    <source>
        <dbReference type="ARBA" id="ARBA00022741"/>
    </source>
</evidence>
<evidence type="ECO:0000256" key="3">
    <source>
        <dbReference type="ARBA" id="ARBA00022531"/>
    </source>
</evidence>
<sequence length="302" mass="32674">MNVTLRPPLASTPMRRPDDAGSVQVQMDPSVVIGTAKVFSVYGKGGIGKSTTSSNLSVALSKLGKRVLQIGCDPKHDSTFTLTKRLVPTVIDILEQVNFHAEELRPEDFVYQGYNGVMCVEAGGPPAGTGCGGYVVGQTVKLLKEHHLLEDTDVVIFDVLGDVVCGGFAAPLQHADRALIVAANDFDSIFAMNRIVAAIQAKSRNYPVRLGGVIANRSAATDQIDKFNERAGLKTVAHFPDLDVIRKSRLKKCTLFEMEASPDVERAQNEYLRLAASMLAGSEPMQAVPLKDRDIFDLLGFD</sequence>
<dbReference type="SUPFAM" id="SSF52540">
    <property type="entry name" value="P-loop containing nucleoside triphosphate hydrolases"/>
    <property type="match status" value="1"/>
</dbReference>
<dbReference type="InterPro" id="IPR030655">
    <property type="entry name" value="NifH/chlL_CS"/>
</dbReference>
<keyword evidence="3 13" id="KW-0602">Photosynthesis</keyword>
<evidence type="ECO:0000256" key="9">
    <source>
        <dbReference type="ARBA" id="ARBA00023004"/>
    </source>
</evidence>
<comment type="cofactor">
    <cofactor evidence="13">
        <name>[4Fe-4S] cluster</name>
        <dbReference type="ChEBI" id="CHEBI:49883"/>
    </cofactor>
    <text evidence="13">Binds 1 [4Fe-4S] cluster per dimer.</text>
</comment>
<evidence type="ECO:0000256" key="13">
    <source>
        <dbReference type="HAMAP-Rule" id="MF_00355"/>
    </source>
</evidence>
<evidence type="ECO:0000256" key="4">
    <source>
        <dbReference type="ARBA" id="ARBA00022723"/>
    </source>
</evidence>
<dbReference type="PANTHER" id="PTHR42864">
    <property type="entry name" value="LIGHT-INDEPENDENT PROTOCHLOROPHYLLIDE REDUCTASE IRON-SULFUR ATP-BINDING PROTEIN"/>
    <property type="match status" value="1"/>
</dbReference>
<reference evidence="16" key="1">
    <citation type="journal article" date="2024" name="Antonie Van Leeuwenhoek">
        <title>Bradyrhizobium ontarionense sp. nov., a novel bacterial symbiont isolated from Aeschynomene indica (Indian jointvetch), harbours photosynthesis, nitrogen fixation and nitrous oxide (N2O) reductase genes.</title>
        <authorList>
            <person name="Bromfield E.S.P."/>
            <person name="Cloutier S."/>
        </authorList>
    </citation>
    <scope>NUCLEOTIDE SEQUENCE</scope>
    <source>
        <strain evidence="16">A19</strain>
    </source>
</reference>
<evidence type="ECO:0000313" key="16">
    <source>
        <dbReference type="EMBL" id="UFZ07686.1"/>
    </source>
</evidence>
<dbReference type="PROSITE" id="PS00692">
    <property type="entry name" value="NIFH_FRXC_2"/>
    <property type="match status" value="1"/>
</dbReference>
<evidence type="ECO:0000256" key="6">
    <source>
        <dbReference type="ARBA" id="ARBA00022840"/>
    </source>
</evidence>
<keyword evidence="9 13" id="KW-0408">Iron</keyword>
<dbReference type="InterPro" id="IPR000392">
    <property type="entry name" value="NifH/frxC"/>
</dbReference>
<accession>A0ABY3RK09</accession>
<keyword evidence="6 13" id="KW-0067">ATP-binding</keyword>
<comment type="catalytic activity">
    <reaction evidence="13">
        <text>chlorophyllide a + oxidized 2[4Fe-4S]-[ferredoxin] + 2 ADP + 2 phosphate = protochlorophyllide a + reduced 2[4Fe-4S]-[ferredoxin] + 2 ATP + 2 H2O</text>
        <dbReference type="Rhea" id="RHEA:28202"/>
        <dbReference type="Rhea" id="RHEA-COMP:10002"/>
        <dbReference type="Rhea" id="RHEA-COMP:10004"/>
        <dbReference type="ChEBI" id="CHEBI:15377"/>
        <dbReference type="ChEBI" id="CHEBI:30616"/>
        <dbReference type="ChEBI" id="CHEBI:33722"/>
        <dbReference type="ChEBI" id="CHEBI:33723"/>
        <dbReference type="ChEBI" id="CHEBI:43474"/>
        <dbReference type="ChEBI" id="CHEBI:83348"/>
        <dbReference type="ChEBI" id="CHEBI:83350"/>
        <dbReference type="ChEBI" id="CHEBI:456216"/>
        <dbReference type="EC" id="1.3.7.7"/>
    </reaction>
</comment>
<dbReference type="EC" id="1.3.7.7" evidence="13"/>
<evidence type="ECO:0000256" key="11">
    <source>
        <dbReference type="ARBA" id="ARBA00023171"/>
    </source>
</evidence>
<dbReference type="RefSeq" id="WP_231327136.1">
    <property type="nucleotide sequence ID" value="NZ_CP088156.1"/>
</dbReference>
<dbReference type="CDD" id="cd02032">
    <property type="entry name" value="Bchl-like"/>
    <property type="match status" value="1"/>
</dbReference>
<dbReference type="EMBL" id="CP088156">
    <property type="protein sequence ID" value="UFZ07686.1"/>
    <property type="molecule type" value="Genomic_DNA"/>
</dbReference>
<evidence type="ECO:0000256" key="2">
    <source>
        <dbReference type="ARBA" id="ARBA00022485"/>
    </source>
</evidence>
<gene>
    <name evidence="13 16" type="primary">bchL</name>
    <name evidence="16" type="ORF">LQG66_15860</name>
</gene>
<evidence type="ECO:0000256" key="7">
    <source>
        <dbReference type="ARBA" id="ARBA00022842"/>
    </source>
</evidence>
<keyword evidence="12 13" id="KW-0077">Bacteriochlorophyll biosynthesis</keyword>
<comment type="function">
    <text evidence="13">Component of the dark-operative protochlorophyllide reductase (DPOR) that uses Mg-ATP and reduced ferredoxin to reduce ring D of protochlorophyllide (Pchlide) to form chlorophyllide a (Chlide). This reaction is light-independent. The L component serves as a unique electron donor to the NB-component of the complex, and binds Mg-ATP.</text>
</comment>
<comment type="pathway">
    <text evidence="13">Porphyrin-containing compound metabolism; bacteriochlorophyll biosynthesis (light-independent).</text>
</comment>
<name>A0ABY3RK09_9BRAD</name>
<comment type="subunit">
    <text evidence="13">Homodimer. Protochlorophyllide reductase is composed of three subunits; BchL, BchN and BchB.</text>
</comment>
<keyword evidence="2 13" id="KW-0004">4Fe-4S</keyword>
<evidence type="ECO:0000313" key="17">
    <source>
        <dbReference type="Proteomes" id="UP001431010"/>
    </source>
</evidence>
<dbReference type="PROSITE" id="PS51026">
    <property type="entry name" value="NIFH_FRXC_3"/>
    <property type="match status" value="1"/>
</dbReference>
<dbReference type="Proteomes" id="UP001431010">
    <property type="component" value="Chromosome"/>
</dbReference>
<evidence type="ECO:0000256" key="14">
    <source>
        <dbReference type="RuleBase" id="RU003688"/>
    </source>
</evidence>
<dbReference type="InterPro" id="IPR005971">
    <property type="entry name" value="Protochlorophyllide_ATP-bd"/>
</dbReference>
<dbReference type="GO" id="GO:0016491">
    <property type="term" value="F:oxidoreductase activity"/>
    <property type="evidence" value="ECO:0007669"/>
    <property type="project" value="UniProtKB-KW"/>
</dbReference>
<evidence type="ECO:0000256" key="1">
    <source>
        <dbReference type="ARBA" id="ARBA00005504"/>
    </source>
</evidence>
<dbReference type="PANTHER" id="PTHR42864:SF2">
    <property type="entry name" value="LIGHT-INDEPENDENT PROTOCHLOROPHYLLIDE REDUCTASE IRON-SULFUR ATP-BINDING PROTEIN"/>
    <property type="match status" value="1"/>
</dbReference>
<keyword evidence="11 13" id="KW-0149">Chlorophyll biosynthesis</keyword>
<organism evidence="16 17">
    <name type="scientific">Bradyrhizobium ontarionense</name>
    <dbReference type="NCBI Taxonomy" id="2898149"/>
    <lineage>
        <taxon>Bacteria</taxon>
        <taxon>Pseudomonadati</taxon>
        <taxon>Pseudomonadota</taxon>
        <taxon>Alphaproteobacteria</taxon>
        <taxon>Hyphomicrobiales</taxon>
        <taxon>Nitrobacteraceae</taxon>
        <taxon>Bradyrhizobium</taxon>
    </lineage>
</organism>
<feature type="region of interest" description="Disordered" evidence="15">
    <location>
        <begin position="1"/>
        <end position="23"/>
    </location>
</feature>
<protein>
    <recommendedName>
        <fullName evidence="13">Light-independent protochlorophyllide reductase iron-sulfur ATP-binding protein</fullName>
        <shortName evidence="13">DPOR subunit L</shortName>
        <shortName evidence="13">LI-POR subunit L</shortName>
        <ecNumber evidence="13">1.3.7.7</ecNumber>
    </recommendedName>
</protein>
<feature type="binding site" evidence="13">
    <location>
        <position position="131"/>
    </location>
    <ligand>
        <name>[4Fe-4S] cluster</name>
        <dbReference type="ChEBI" id="CHEBI:49883"/>
        <note>ligand shared between dimeric partners</note>
    </ligand>
</feature>
<keyword evidence="8 13" id="KW-0560">Oxidoreductase</keyword>
<comment type="similarity">
    <text evidence="1 13 14">Belongs to the NifH/BchL/ChlL family.</text>
</comment>
<evidence type="ECO:0000256" key="8">
    <source>
        <dbReference type="ARBA" id="ARBA00023002"/>
    </source>
</evidence>
<dbReference type="PROSITE" id="PS00746">
    <property type="entry name" value="NIFH_FRXC_1"/>
    <property type="match status" value="1"/>
</dbReference>
<feature type="binding site" evidence="13">
    <location>
        <begin position="240"/>
        <end position="242"/>
    </location>
    <ligand>
        <name>ATP</name>
        <dbReference type="ChEBI" id="CHEBI:30616"/>
    </ligand>
</feature>
<dbReference type="Gene3D" id="3.40.50.300">
    <property type="entry name" value="P-loop containing nucleotide triphosphate hydrolases"/>
    <property type="match status" value="1"/>
</dbReference>
<dbReference type="InterPro" id="IPR027417">
    <property type="entry name" value="P-loop_NTPase"/>
</dbReference>
<feature type="binding site" evidence="13">
    <location>
        <position position="75"/>
    </location>
    <ligand>
        <name>ATP</name>
        <dbReference type="ChEBI" id="CHEBI:30616"/>
    </ligand>
</feature>
<feature type="binding site" evidence="13">
    <location>
        <begin position="216"/>
        <end position="217"/>
    </location>
    <ligand>
        <name>ATP</name>
        <dbReference type="ChEBI" id="CHEBI:30616"/>
    </ligand>
</feature>
<feature type="binding site" evidence="13">
    <location>
        <position position="50"/>
    </location>
    <ligand>
        <name>Mg(2+)</name>
        <dbReference type="ChEBI" id="CHEBI:18420"/>
    </ligand>
</feature>
<proteinExistence type="inferred from homology"/>
<dbReference type="HAMAP" id="MF_00355">
    <property type="entry name" value="ChlL_BchL"/>
    <property type="match status" value="1"/>
</dbReference>
<evidence type="ECO:0000256" key="15">
    <source>
        <dbReference type="SAM" id="MobiDB-lite"/>
    </source>
</evidence>
<evidence type="ECO:0000256" key="10">
    <source>
        <dbReference type="ARBA" id="ARBA00023014"/>
    </source>
</evidence>